<organism evidence="1 2">
    <name type="scientific">Edaphobacter dinghuensis</name>
    <dbReference type="NCBI Taxonomy" id="1560005"/>
    <lineage>
        <taxon>Bacteria</taxon>
        <taxon>Pseudomonadati</taxon>
        <taxon>Acidobacteriota</taxon>
        <taxon>Terriglobia</taxon>
        <taxon>Terriglobales</taxon>
        <taxon>Acidobacteriaceae</taxon>
        <taxon>Edaphobacter</taxon>
    </lineage>
</organism>
<reference evidence="1" key="2">
    <citation type="submission" date="2020-09" db="EMBL/GenBank/DDBJ databases">
        <authorList>
            <person name="Sun Q."/>
            <person name="Zhou Y."/>
        </authorList>
    </citation>
    <scope>NUCLEOTIDE SEQUENCE</scope>
    <source>
        <strain evidence="1">CGMCC 1.12997</strain>
    </source>
</reference>
<accession>A0A917HPM9</accession>
<evidence type="ECO:0000313" key="1">
    <source>
        <dbReference type="EMBL" id="GGG85664.1"/>
    </source>
</evidence>
<dbReference type="EMBL" id="BMGT01000003">
    <property type="protein sequence ID" value="GGG85664.1"/>
    <property type="molecule type" value="Genomic_DNA"/>
</dbReference>
<dbReference type="AlphaFoldDB" id="A0A917HPM9"/>
<protein>
    <submittedName>
        <fullName evidence="1">Uncharacterized protein</fullName>
    </submittedName>
</protein>
<sequence length="71" mass="7712">MDGEIDATFFERFLDLLDKDAFAIEVWGRDKAGLLHAIAGRANDLKLDVITSVAQGIENVIGLPERKLGAA</sequence>
<reference evidence="1" key="1">
    <citation type="journal article" date="2014" name="Int. J. Syst. Evol. Microbiol.">
        <title>Complete genome sequence of Corynebacterium casei LMG S-19264T (=DSM 44701T), isolated from a smear-ripened cheese.</title>
        <authorList>
            <consortium name="US DOE Joint Genome Institute (JGI-PGF)"/>
            <person name="Walter F."/>
            <person name="Albersmeier A."/>
            <person name="Kalinowski J."/>
            <person name="Ruckert C."/>
        </authorList>
    </citation>
    <scope>NUCLEOTIDE SEQUENCE</scope>
    <source>
        <strain evidence="1">CGMCC 1.12997</strain>
    </source>
</reference>
<comment type="caution">
    <text evidence="1">The sequence shown here is derived from an EMBL/GenBank/DDBJ whole genome shotgun (WGS) entry which is preliminary data.</text>
</comment>
<keyword evidence="2" id="KW-1185">Reference proteome</keyword>
<gene>
    <name evidence="1" type="ORF">GCM10011585_31940</name>
</gene>
<evidence type="ECO:0000313" key="2">
    <source>
        <dbReference type="Proteomes" id="UP000647241"/>
    </source>
</evidence>
<dbReference type="Proteomes" id="UP000647241">
    <property type="component" value="Unassembled WGS sequence"/>
</dbReference>
<proteinExistence type="predicted"/>
<name>A0A917HPM9_9BACT</name>